<name>A0ABY5PEY3_9ACTN</name>
<evidence type="ECO:0000259" key="3">
    <source>
        <dbReference type="PROSITE" id="PS51782"/>
    </source>
</evidence>
<dbReference type="Pfam" id="PF01476">
    <property type="entry name" value="LysM"/>
    <property type="match status" value="1"/>
</dbReference>
<feature type="signal peptide" evidence="2">
    <location>
        <begin position="1"/>
        <end position="26"/>
    </location>
</feature>
<dbReference type="CDD" id="cd00118">
    <property type="entry name" value="LysM"/>
    <property type="match status" value="1"/>
</dbReference>
<evidence type="ECO:0000313" key="5">
    <source>
        <dbReference type="Proteomes" id="UP001058860"/>
    </source>
</evidence>
<keyword evidence="2" id="KW-0732">Signal</keyword>
<feature type="compositionally biased region" description="Low complexity" evidence="1">
    <location>
        <begin position="39"/>
        <end position="59"/>
    </location>
</feature>
<feature type="region of interest" description="Disordered" evidence="1">
    <location>
        <begin position="31"/>
        <end position="63"/>
    </location>
</feature>
<dbReference type="Proteomes" id="UP001058860">
    <property type="component" value="Chromosome"/>
</dbReference>
<gene>
    <name evidence="4" type="ORF">LRS13_21275</name>
</gene>
<dbReference type="RefSeq" id="WP_353863688.1">
    <property type="nucleotide sequence ID" value="NZ_CP088295.1"/>
</dbReference>
<evidence type="ECO:0000256" key="1">
    <source>
        <dbReference type="SAM" id="MobiDB-lite"/>
    </source>
</evidence>
<dbReference type="InterPro" id="IPR018392">
    <property type="entry name" value="LysM"/>
</dbReference>
<keyword evidence="5" id="KW-1185">Reference proteome</keyword>
<feature type="chain" id="PRO_5047429858" evidence="2">
    <location>
        <begin position="27"/>
        <end position="110"/>
    </location>
</feature>
<reference evidence="5" key="1">
    <citation type="submission" date="2021-11" db="EMBL/GenBank/DDBJ databases">
        <title>Cultivation dependent microbiological survey of springs from the worlds oldest radium mine currently devoted to the extraction of radon-saturated water.</title>
        <authorList>
            <person name="Kapinusova G."/>
            <person name="Smrhova T."/>
            <person name="Strejcek M."/>
            <person name="Suman J."/>
            <person name="Jani K."/>
            <person name="Pajer P."/>
            <person name="Uhlik O."/>
        </authorList>
    </citation>
    <scope>NUCLEOTIDE SEQUENCE [LARGE SCALE GENOMIC DNA]</scope>
    <source>
        <strain evidence="5">J379</strain>
    </source>
</reference>
<dbReference type="PROSITE" id="PS51782">
    <property type="entry name" value="LYSM"/>
    <property type="match status" value="1"/>
</dbReference>
<dbReference type="SMART" id="SM00257">
    <property type="entry name" value="LysM"/>
    <property type="match status" value="1"/>
</dbReference>
<accession>A0ABY5PEY3</accession>
<evidence type="ECO:0000256" key="2">
    <source>
        <dbReference type="SAM" id="SignalP"/>
    </source>
</evidence>
<protein>
    <submittedName>
        <fullName evidence="4">LysM peptidoglycan-binding domain-containing protein</fullName>
    </submittedName>
</protein>
<organism evidence="4 5">
    <name type="scientific">Svornostia abyssi</name>
    <dbReference type="NCBI Taxonomy" id="2898438"/>
    <lineage>
        <taxon>Bacteria</taxon>
        <taxon>Bacillati</taxon>
        <taxon>Actinomycetota</taxon>
        <taxon>Thermoleophilia</taxon>
        <taxon>Solirubrobacterales</taxon>
        <taxon>Baekduiaceae</taxon>
        <taxon>Svornostia</taxon>
    </lineage>
</organism>
<proteinExistence type="predicted"/>
<feature type="domain" description="LysM" evidence="3">
    <location>
        <begin position="63"/>
        <end position="107"/>
    </location>
</feature>
<dbReference type="SUPFAM" id="SSF54106">
    <property type="entry name" value="LysM domain"/>
    <property type="match status" value="1"/>
</dbReference>
<dbReference type="InterPro" id="IPR036779">
    <property type="entry name" value="LysM_dom_sf"/>
</dbReference>
<dbReference type="EMBL" id="CP088295">
    <property type="protein sequence ID" value="UUY03176.1"/>
    <property type="molecule type" value="Genomic_DNA"/>
</dbReference>
<dbReference type="Gene3D" id="3.10.350.10">
    <property type="entry name" value="LysM domain"/>
    <property type="match status" value="1"/>
</dbReference>
<sequence>MDTTRLSRLLAPLALLACVLAVGAVAMTTLGGDESANQTASSTKSKGTGTSTAKRTSTGKQRKTYVVKSGDSLSLIAEKTGVDVEVIVRLNPGVDPQSLRTGQKLKLAES</sequence>
<evidence type="ECO:0000313" key="4">
    <source>
        <dbReference type="EMBL" id="UUY03176.1"/>
    </source>
</evidence>